<reference evidence="1 2" key="1">
    <citation type="journal article" date="2014" name="BMC Genomics">
        <title>Comparison of environmental and isolate Sulfobacillus genomes reveals diverse carbon, sulfur, nitrogen, and hydrogen metabolisms.</title>
        <authorList>
            <person name="Justice N.B."/>
            <person name="Norman A."/>
            <person name="Brown C.T."/>
            <person name="Singh A."/>
            <person name="Thomas B.C."/>
            <person name="Banfield J.F."/>
        </authorList>
    </citation>
    <scope>NUCLEOTIDE SEQUENCE [LARGE SCALE GENOMIC DNA]</scope>
    <source>
        <strain evidence="1">AMDSBA3</strain>
    </source>
</reference>
<dbReference type="InterPro" id="IPR036388">
    <property type="entry name" value="WH-like_DNA-bd_sf"/>
</dbReference>
<dbReference type="SUPFAM" id="SSF46785">
    <property type="entry name" value="Winged helix' DNA-binding domain"/>
    <property type="match status" value="1"/>
</dbReference>
<name>A0A2T2WPM9_9FIRM</name>
<comment type="caution">
    <text evidence="1">The sequence shown here is derived from an EMBL/GenBank/DDBJ whole genome shotgun (WGS) entry which is preliminary data.</text>
</comment>
<dbReference type="InterPro" id="IPR036390">
    <property type="entry name" value="WH_DNA-bd_sf"/>
</dbReference>
<dbReference type="AlphaFoldDB" id="A0A2T2WPM9"/>
<sequence length="90" mass="10259">MYSPLANRLDLLVQRYREAILTKRIKPGQELVVQEEAKALNVPTHFVLTAFRQLANMGLFDLKPGGRAEVKPNNIQSLQALEFVLTRRRG</sequence>
<proteinExistence type="predicted"/>
<evidence type="ECO:0000313" key="2">
    <source>
        <dbReference type="Proteomes" id="UP000241848"/>
    </source>
</evidence>
<accession>A0A2T2WPM9</accession>
<protein>
    <submittedName>
        <fullName evidence="1">GntR family transcriptional regulator</fullName>
    </submittedName>
</protein>
<evidence type="ECO:0000313" key="1">
    <source>
        <dbReference type="EMBL" id="PSR24174.1"/>
    </source>
</evidence>
<gene>
    <name evidence="1" type="ORF">C7B45_00790</name>
</gene>
<dbReference type="Proteomes" id="UP000241848">
    <property type="component" value="Unassembled WGS sequence"/>
</dbReference>
<organism evidence="1 2">
    <name type="scientific">Sulfobacillus acidophilus</name>
    <dbReference type="NCBI Taxonomy" id="53633"/>
    <lineage>
        <taxon>Bacteria</taxon>
        <taxon>Bacillati</taxon>
        <taxon>Bacillota</taxon>
        <taxon>Clostridia</taxon>
        <taxon>Eubacteriales</taxon>
        <taxon>Clostridiales Family XVII. Incertae Sedis</taxon>
        <taxon>Sulfobacillus</taxon>
    </lineage>
</organism>
<dbReference type="Gene3D" id="1.10.10.10">
    <property type="entry name" value="Winged helix-like DNA-binding domain superfamily/Winged helix DNA-binding domain"/>
    <property type="match status" value="1"/>
</dbReference>
<dbReference type="EMBL" id="PXYV01000001">
    <property type="protein sequence ID" value="PSR24174.1"/>
    <property type="molecule type" value="Genomic_DNA"/>
</dbReference>